<evidence type="ECO:0000256" key="1">
    <source>
        <dbReference type="SAM" id="Phobius"/>
    </source>
</evidence>
<proteinExistence type="predicted"/>
<keyword evidence="2" id="KW-0732">Signal</keyword>
<organism evidence="3 4">
    <name type="scientific">Intoshia linei</name>
    <dbReference type="NCBI Taxonomy" id="1819745"/>
    <lineage>
        <taxon>Eukaryota</taxon>
        <taxon>Metazoa</taxon>
        <taxon>Spiralia</taxon>
        <taxon>Lophotrochozoa</taxon>
        <taxon>Mesozoa</taxon>
        <taxon>Orthonectida</taxon>
        <taxon>Rhopaluridae</taxon>
        <taxon>Intoshia</taxon>
    </lineage>
</organism>
<keyword evidence="1" id="KW-0472">Membrane</keyword>
<evidence type="ECO:0000313" key="4">
    <source>
        <dbReference type="Proteomes" id="UP000078046"/>
    </source>
</evidence>
<gene>
    <name evidence="3" type="ORF">A3Q56_06518</name>
</gene>
<accession>A0A177AWL5</accession>
<evidence type="ECO:0000313" key="3">
    <source>
        <dbReference type="EMBL" id="OAF65763.1"/>
    </source>
</evidence>
<evidence type="ECO:0008006" key="5">
    <source>
        <dbReference type="Google" id="ProtNLM"/>
    </source>
</evidence>
<dbReference type="AlphaFoldDB" id="A0A177AWL5"/>
<comment type="caution">
    <text evidence="3">The sequence shown here is derived from an EMBL/GenBank/DDBJ whole genome shotgun (WGS) entry which is preliminary data.</text>
</comment>
<sequence>MMIHFILILNLCIIEKSLILNPKNITLKQWSNGPKNTHFVVGNKYIIQNHDTITIYKYTTNFEKIDQYEYETVERKYHDNYCIFKIFIKHQFKTLIIIHDTKKKIEIMVLGRKDIFDFLRVNTNYILQSSGEIIFEIENDAVKTIDIPKTLDIHISYQTKGVYLKGFEYIYFYRKDNGEISKLEKYTKIVFNESIIYYKNIQHYMLEAFKPIEIKIVNEKPQNYDFSIIKILQLRNRVLLTMKLSSSVSSLLIKTASNSPLSAGLIESNCVYKNAKQYYTINSLKNKIEEAWIAIDQKTKKEKSWKSFFKQIYVIQLYKSSHRYYEITRVDYPTINEDIKWYTAIHEFYTITILSSIFKNYISYDNGDSFESFLGNAKQNITHFAFSYKMGITIIQISNIETPFHGTYFVNYGVKKWVQIMSENIHSIYIKNENTEYIIIYMHDTLNMWLSFDGARSWHKLKTSIQFSYKDEFIIKETMSNNQMLSLVFLNTKNFTISTINFGEIDKCKLNDTSNIGVTRDDRLLLFQKVKTKIPCQVDPKDLQIKRNLYVQCTDLDFMCQLGYTKINNLCFNPKNLEFKNVCFNSKMQNIQMGYIKLFNESFYEKYCFSNLSENITFSCENIQIQLKKYAAKYVSIGSLKIEISQMVSVKALLVICCFFLIISLVILAITKRQAIMTVTHYIFANFFENVVLKLITSVAI</sequence>
<name>A0A177AWL5_9BILA</name>
<feature type="transmembrane region" description="Helical" evidence="1">
    <location>
        <begin position="652"/>
        <end position="671"/>
    </location>
</feature>
<keyword evidence="1" id="KW-1133">Transmembrane helix</keyword>
<protein>
    <recommendedName>
        <fullName evidence="5">VPS10 domain-containing protein</fullName>
    </recommendedName>
</protein>
<keyword evidence="4" id="KW-1185">Reference proteome</keyword>
<keyword evidence="1" id="KW-0812">Transmembrane</keyword>
<dbReference type="EMBL" id="LWCA01001157">
    <property type="protein sequence ID" value="OAF65763.1"/>
    <property type="molecule type" value="Genomic_DNA"/>
</dbReference>
<reference evidence="3 4" key="1">
    <citation type="submission" date="2016-04" db="EMBL/GenBank/DDBJ databases">
        <title>The genome of Intoshia linei affirms orthonectids as highly simplified spiralians.</title>
        <authorList>
            <person name="Mikhailov K.V."/>
            <person name="Slusarev G.S."/>
            <person name="Nikitin M.A."/>
            <person name="Logacheva M.D."/>
            <person name="Penin A."/>
            <person name="Aleoshin V."/>
            <person name="Panchin Y.V."/>
        </authorList>
    </citation>
    <scope>NUCLEOTIDE SEQUENCE [LARGE SCALE GENOMIC DNA]</scope>
    <source>
        <strain evidence="3">Intl2013</strain>
        <tissue evidence="3">Whole animal</tissue>
    </source>
</reference>
<feature type="signal peptide" evidence="2">
    <location>
        <begin position="1"/>
        <end position="19"/>
    </location>
</feature>
<evidence type="ECO:0000256" key="2">
    <source>
        <dbReference type="SAM" id="SignalP"/>
    </source>
</evidence>
<feature type="chain" id="PRO_5008056725" description="VPS10 domain-containing protein" evidence="2">
    <location>
        <begin position="20"/>
        <end position="701"/>
    </location>
</feature>
<dbReference type="Proteomes" id="UP000078046">
    <property type="component" value="Unassembled WGS sequence"/>
</dbReference>